<protein>
    <recommendedName>
        <fullName evidence="4">G-patch domain-containing protein</fullName>
    </recommendedName>
</protein>
<sequence>MAKGASPVRNRAPFHHGTQASVLEEKSRGSGLESRKTRLGRYGLRDPREGSRGRSGKTGSARLLRPRHGARLGSLVIFSFSWVGWSPEYQVVFRRFWPVSALARGWTELGCGLECSPNALGCSGITVISVFRECAPKIYREAFATAGTSLGEPCRVPNGRLKLVPWSRWPWVPVGPFQGAVCLSVERAPGALSEKASVRDRGAPAHEVCPGNASGRVIDVGPCSFSITFQVLDIPNAFSLLLGRPWIHSVGAIPSSLHQKLKFIIEERIITVKGEEDYAIYKGTAVPYISVGNDKNLPFHSFETISVIRDYGEVGPSRTDRMIGKVLLRHNYIPGTGLGISGKRRKAVNKRGSKQTGLSPNPLDVPSGVAKMCAPEFYLVGARMREAYATRLGSVHLPGDARRTQVRRSRHLLFMTRRSGPLSRPGLG</sequence>
<organism evidence="2 3">
    <name type="scientific">Punica granatum</name>
    <name type="common">Pomegranate</name>
    <dbReference type="NCBI Taxonomy" id="22663"/>
    <lineage>
        <taxon>Eukaryota</taxon>
        <taxon>Viridiplantae</taxon>
        <taxon>Streptophyta</taxon>
        <taxon>Embryophyta</taxon>
        <taxon>Tracheophyta</taxon>
        <taxon>Spermatophyta</taxon>
        <taxon>Magnoliopsida</taxon>
        <taxon>eudicotyledons</taxon>
        <taxon>Gunneridae</taxon>
        <taxon>Pentapetalae</taxon>
        <taxon>rosids</taxon>
        <taxon>malvids</taxon>
        <taxon>Myrtales</taxon>
        <taxon>Lythraceae</taxon>
        <taxon>Punica</taxon>
    </lineage>
</organism>
<dbReference type="Proteomes" id="UP000233551">
    <property type="component" value="Unassembled WGS sequence"/>
</dbReference>
<comment type="caution">
    <text evidence="2">The sequence shown here is derived from an EMBL/GenBank/DDBJ whole genome shotgun (WGS) entry which is preliminary data.</text>
</comment>
<gene>
    <name evidence="2" type="ORF">CRG98_044827</name>
</gene>
<reference evidence="2 3" key="1">
    <citation type="submission" date="2017-11" db="EMBL/GenBank/DDBJ databases">
        <title>De-novo sequencing of pomegranate (Punica granatum L.) genome.</title>
        <authorList>
            <person name="Akparov Z."/>
            <person name="Amiraslanov A."/>
            <person name="Hajiyeva S."/>
            <person name="Abbasov M."/>
            <person name="Kaur K."/>
            <person name="Hamwieh A."/>
            <person name="Solovyev V."/>
            <person name="Salamov A."/>
            <person name="Braich B."/>
            <person name="Kosarev P."/>
            <person name="Mahmoud A."/>
            <person name="Hajiyev E."/>
            <person name="Babayeva S."/>
            <person name="Izzatullayeva V."/>
            <person name="Mammadov A."/>
            <person name="Mammadov A."/>
            <person name="Sharifova S."/>
            <person name="Ojaghi J."/>
            <person name="Eynullazada K."/>
            <person name="Bayramov B."/>
            <person name="Abdulazimova A."/>
            <person name="Shahmuradov I."/>
        </authorList>
    </citation>
    <scope>NUCLEOTIDE SEQUENCE [LARGE SCALE GENOMIC DNA]</scope>
    <source>
        <strain evidence="3">cv. AG2017</strain>
        <tissue evidence="2">Leaf</tissue>
    </source>
</reference>
<dbReference type="EMBL" id="PGOL01005700">
    <property type="protein sequence ID" value="PKI34782.1"/>
    <property type="molecule type" value="Genomic_DNA"/>
</dbReference>
<accession>A0A2I0HSW8</accession>
<feature type="compositionally biased region" description="Basic and acidic residues" evidence="1">
    <location>
        <begin position="23"/>
        <end position="36"/>
    </location>
</feature>
<dbReference type="AlphaFoldDB" id="A0A2I0HSW8"/>
<feature type="region of interest" description="Disordered" evidence="1">
    <location>
        <begin position="342"/>
        <end position="362"/>
    </location>
</feature>
<keyword evidence="3" id="KW-1185">Reference proteome</keyword>
<evidence type="ECO:0000313" key="2">
    <source>
        <dbReference type="EMBL" id="PKI34782.1"/>
    </source>
</evidence>
<evidence type="ECO:0000313" key="3">
    <source>
        <dbReference type="Proteomes" id="UP000233551"/>
    </source>
</evidence>
<evidence type="ECO:0008006" key="4">
    <source>
        <dbReference type="Google" id="ProtNLM"/>
    </source>
</evidence>
<evidence type="ECO:0000256" key="1">
    <source>
        <dbReference type="SAM" id="MobiDB-lite"/>
    </source>
</evidence>
<feature type="compositionally biased region" description="Basic residues" evidence="1">
    <location>
        <begin position="342"/>
        <end position="353"/>
    </location>
</feature>
<feature type="region of interest" description="Disordered" evidence="1">
    <location>
        <begin position="1"/>
        <end position="62"/>
    </location>
</feature>
<feature type="non-terminal residue" evidence="2">
    <location>
        <position position="428"/>
    </location>
</feature>
<feature type="compositionally biased region" description="Basic and acidic residues" evidence="1">
    <location>
        <begin position="43"/>
        <end position="52"/>
    </location>
</feature>
<proteinExistence type="predicted"/>
<name>A0A2I0HSW8_PUNGR</name>
<dbReference type="STRING" id="22663.A0A2I0HSW8"/>